<proteinExistence type="predicted"/>
<comment type="caution">
    <text evidence="2">The sequence shown here is derived from an EMBL/GenBank/DDBJ whole genome shotgun (WGS) entry which is preliminary data.</text>
</comment>
<keyword evidence="3" id="KW-1185">Reference proteome</keyword>
<evidence type="ECO:0000313" key="3">
    <source>
        <dbReference type="Proteomes" id="UP001596392"/>
    </source>
</evidence>
<keyword evidence="1" id="KW-1133">Transmembrane helix</keyword>
<sequence>MTDRLWRAQLALVWAFGLAVFVFLFDLIGGVHGGNSNSVYDMVYAPLPEGMSVRGSILQPFGLLTLLAMAVVWLAPLFAVLLAWRGRRALRGEGEQSLRDRIQAGTIAAYVIVALYLTPVGWTLVYGLTRWTAMNIWGEGPDAANLVG</sequence>
<reference evidence="3" key="1">
    <citation type="journal article" date="2019" name="Int. J. Syst. Evol. Microbiol.">
        <title>The Global Catalogue of Microorganisms (GCM) 10K type strain sequencing project: providing services to taxonomists for standard genome sequencing and annotation.</title>
        <authorList>
            <consortium name="The Broad Institute Genomics Platform"/>
            <consortium name="The Broad Institute Genome Sequencing Center for Infectious Disease"/>
            <person name="Wu L."/>
            <person name="Ma J."/>
        </authorList>
    </citation>
    <scope>NUCLEOTIDE SEQUENCE [LARGE SCALE GENOMIC DNA]</scope>
    <source>
        <strain evidence="3">CGMCC 1.9106</strain>
    </source>
</reference>
<dbReference type="RefSeq" id="WP_376808685.1">
    <property type="nucleotide sequence ID" value="NZ_JBHTAC010000030.1"/>
</dbReference>
<evidence type="ECO:0000256" key="1">
    <source>
        <dbReference type="SAM" id="Phobius"/>
    </source>
</evidence>
<dbReference type="Proteomes" id="UP001596392">
    <property type="component" value="Unassembled WGS sequence"/>
</dbReference>
<accession>A0ABW2H0R6</accession>
<keyword evidence="1" id="KW-0812">Transmembrane</keyword>
<feature type="transmembrane region" description="Helical" evidence="1">
    <location>
        <begin position="57"/>
        <end position="84"/>
    </location>
</feature>
<evidence type="ECO:0000313" key="2">
    <source>
        <dbReference type="EMBL" id="MFC7245789.1"/>
    </source>
</evidence>
<feature type="transmembrane region" description="Helical" evidence="1">
    <location>
        <begin position="104"/>
        <end position="125"/>
    </location>
</feature>
<name>A0ABW2H0R6_9ACTN</name>
<gene>
    <name evidence="2" type="ORF">ACFQO7_25215</name>
</gene>
<dbReference type="EMBL" id="JBHTAC010000030">
    <property type="protein sequence ID" value="MFC7245789.1"/>
    <property type="molecule type" value="Genomic_DNA"/>
</dbReference>
<organism evidence="2 3">
    <name type="scientific">Catellatospora aurea</name>
    <dbReference type="NCBI Taxonomy" id="1337874"/>
    <lineage>
        <taxon>Bacteria</taxon>
        <taxon>Bacillati</taxon>
        <taxon>Actinomycetota</taxon>
        <taxon>Actinomycetes</taxon>
        <taxon>Micromonosporales</taxon>
        <taxon>Micromonosporaceae</taxon>
        <taxon>Catellatospora</taxon>
    </lineage>
</organism>
<protein>
    <submittedName>
        <fullName evidence="2">Uncharacterized protein</fullName>
    </submittedName>
</protein>
<keyword evidence="1" id="KW-0472">Membrane</keyword>